<evidence type="ECO:0000313" key="1">
    <source>
        <dbReference type="Proteomes" id="UP000887565"/>
    </source>
</evidence>
<evidence type="ECO:0000313" key="2">
    <source>
        <dbReference type="WBParaSite" id="nRc.2.0.1.t32618-RA"/>
    </source>
</evidence>
<name>A0A915K1E0_ROMCU</name>
<reference evidence="2" key="1">
    <citation type="submission" date="2022-11" db="UniProtKB">
        <authorList>
            <consortium name="WormBaseParasite"/>
        </authorList>
    </citation>
    <scope>IDENTIFICATION</scope>
</reference>
<proteinExistence type="predicted"/>
<keyword evidence="1" id="KW-1185">Reference proteome</keyword>
<organism evidence="1 2">
    <name type="scientific">Romanomermis culicivorax</name>
    <name type="common">Nematode worm</name>
    <dbReference type="NCBI Taxonomy" id="13658"/>
    <lineage>
        <taxon>Eukaryota</taxon>
        <taxon>Metazoa</taxon>
        <taxon>Ecdysozoa</taxon>
        <taxon>Nematoda</taxon>
        <taxon>Enoplea</taxon>
        <taxon>Dorylaimia</taxon>
        <taxon>Mermithida</taxon>
        <taxon>Mermithoidea</taxon>
        <taxon>Mermithidae</taxon>
        <taxon>Romanomermis</taxon>
    </lineage>
</organism>
<accession>A0A915K1E0</accession>
<protein>
    <submittedName>
        <fullName evidence="2">Uncharacterized protein</fullName>
    </submittedName>
</protein>
<dbReference type="Proteomes" id="UP000887565">
    <property type="component" value="Unplaced"/>
</dbReference>
<dbReference type="AlphaFoldDB" id="A0A915K1E0"/>
<sequence>MTTFVDLYFKSSDLMVFNEDLKTSMQRNEPLILISFRHINQQNGEITNVQYRQFDILFNVAKNFKQSLNIYWILKILEIEINQKLNTHSLSSVFGHCCTDRLKRSMLTRMLKVTLNEPVEWQPQGLKNLRGQCLTHCPLQWIV</sequence>
<dbReference type="WBParaSite" id="nRc.2.0.1.t32618-RA">
    <property type="protein sequence ID" value="nRc.2.0.1.t32618-RA"/>
    <property type="gene ID" value="nRc.2.0.1.g32618"/>
</dbReference>